<dbReference type="OrthoDB" id="9991341at2759"/>
<gene>
    <name evidence="3" type="ORF">OTI717_LOCUS10439</name>
    <name evidence="2" type="ORF">RFH988_LOCUS11400</name>
</gene>
<dbReference type="EMBL" id="CAJOAX010000942">
    <property type="protein sequence ID" value="CAF3669090.1"/>
    <property type="molecule type" value="Genomic_DNA"/>
</dbReference>
<evidence type="ECO:0000313" key="3">
    <source>
        <dbReference type="EMBL" id="CAF3669090.1"/>
    </source>
</evidence>
<name>A0A814CYF8_9BILA</name>
<organism evidence="2 4">
    <name type="scientific">Rotaria sordida</name>
    <dbReference type="NCBI Taxonomy" id="392033"/>
    <lineage>
        <taxon>Eukaryota</taxon>
        <taxon>Metazoa</taxon>
        <taxon>Spiralia</taxon>
        <taxon>Gnathifera</taxon>
        <taxon>Rotifera</taxon>
        <taxon>Eurotatoria</taxon>
        <taxon>Bdelloidea</taxon>
        <taxon>Philodinida</taxon>
        <taxon>Philodinidae</taxon>
        <taxon>Rotaria</taxon>
    </lineage>
</organism>
<evidence type="ECO:0000256" key="1">
    <source>
        <dbReference type="SAM" id="MobiDB-lite"/>
    </source>
</evidence>
<evidence type="ECO:0000313" key="2">
    <source>
        <dbReference type="EMBL" id="CAF0946750.1"/>
    </source>
</evidence>
<evidence type="ECO:0000313" key="4">
    <source>
        <dbReference type="Proteomes" id="UP000663882"/>
    </source>
</evidence>
<dbReference type="Proteomes" id="UP000663882">
    <property type="component" value="Unassembled WGS sequence"/>
</dbReference>
<sequence>MATNSSTTRLSTIVNDSLGIEPGTNILDESRLLSDEDQQPPSYTSLMADPSIDDNDDSPPNYFDISLVPTGTILYYHDAIPWMNRSKAVIERNERGVLLMDALIDRNPDQLWLYFMTYLNEKPQFIINIRSSHTEKSRIVTDFSFNIDVAPYISNRWWRIAVIPSDKAQKKE</sequence>
<proteinExistence type="predicted"/>
<comment type="caution">
    <text evidence="2">The sequence shown here is derived from an EMBL/GenBank/DDBJ whole genome shotgun (WGS) entry which is preliminary data.</text>
</comment>
<dbReference type="AlphaFoldDB" id="A0A814CYF8"/>
<dbReference type="EMBL" id="CAJNOO010000451">
    <property type="protein sequence ID" value="CAF0946750.1"/>
    <property type="molecule type" value="Genomic_DNA"/>
</dbReference>
<dbReference type="Proteomes" id="UP000663823">
    <property type="component" value="Unassembled WGS sequence"/>
</dbReference>
<feature type="region of interest" description="Disordered" evidence="1">
    <location>
        <begin position="34"/>
        <end position="53"/>
    </location>
</feature>
<protein>
    <submittedName>
        <fullName evidence="2">Uncharacterized protein</fullName>
    </submittedName>
</protein>
<accession>A0A814CYF8</accession>
<reference evidence="2" key="1">
    <citation type="submission" date="2021-02" db="EMBL/GenBank/DDBJ databases">
        <authorList>
            <person name="Nowell W R."/>
        </authorList>
    </citation>
    <scope>NUCLEOTIDE SEQUENCE</scope>
</reference>